<evidence type="ECO:0000313" key="2">
    <source>
        <dbReference type="Ensembl" id="ENSCCEP00000007622.1"/>
    </source>
</evidence>
<feature type="compositionally biased region" description="Polar residues" evidence="1">
    <location>
        <begin position="144"/>
        <end position="162"/>
    </location>
</feature>
<feature type="compositionally biased region" description="Polar residues" evidence="1">
    <location>
        <begin position="23"/>
        <end position="35"/>
    </location>
</feature>
<evidence type="ECO:0000256" key="1">
    <source>
        <dbReference type="SAM" id="MobiDB-lite"/>
    </source>
</evidence>
<feature type="region of interest" description="Disordered" evidence="1">
    <location>
        <begin position="52"/>
        <end position="85"/>
    </location>
</feature>
<dbReference type="AlphaFoldDB" id="A0A8C0UHX2"/>
<proteinExistence type="predicted"/>
<dbReference type="Gene3D" id="2.60.40.10">
    <property type="entry name" value="Immunoglobulins"/>
    <property type="match status" value="1"/>
</dbReference>
<dbReference type="SUPFAM" id="SSF49265">
    <property type="entry name" value="Fibronectin type III"/>
    <property type="match status" value="1"/>
</dbReference>
<feature type="compositionally biased region" description="Polar residues" evidence="1">
    <location>
        <begin position="52"/>
        <end position="71"/>
    </location>
</feature>
<name>A0A8C0UHX2_CYACU</name>
<feature type="region of interest" description="Disordered" evidence="1">
    <location>
        <begin position="144"/>
        <end position="171"/>
    </location>
</feature>
<dbReference type="InterPro" id="IPR036116">
    <property type="entry name" value="FN3_sf"/>
</dbReference>
<dbReference type="InterPro" id="IPR013783">
    <property type="entry name" value="Ig-like_fold"/>
</dbReference>
<feature type="region of interest" description="Disordered" evidence="1">
    <location>
        <begin position="1"/>
        <end position="36"/>
    </location>
</feature>
<reference evidence="2" key="1">
    <citation type="submission" date="2025-08" db="UniProtKB">
        <authorList>
            <consortium name="Ensembl"/>
        </authorList>
    </citation>
    <scope>IDENTIFICATION</scope>
</reference>
<protein>
    <recommendedName>
        <fullName evidence="4">Fibronectin type-III domain-containing protein</fullName>
    </recommendedName>
</protein>
<evidence type="ECO:0000313" key="3">
    <source>
        <dbReference type="Proteomes" id="UP000694410"/>
    </source>
</evidence>
<evidence type="ECO:0008006" key="4">
    <source>
        <dbReference type="Google" id="ProtNLM"/>
    </source>
</evidence>
<reference evidence="2" key="2">
    <citation type="submission" date="2025-09" db="UniProtKB">
        <authorList>
            <consortium name="Ensembl"/>
        </authorList>
    </citation>
    <scope>IDENTIFICATION</scope>
</reference>
<sequence length="502" mass="52579">MQGVCLGSSSRWLREKRHRDRQSSQTGKNLCSQNPRMVWDGKELKSHLIPSQPWQGQLPLSQAAPNPSSLALGTARDPGTAPAALGILSQGLPTLPGNNSCPRSHPALPSGTGSHSLCPVPAGLVPSPSPALLEPLQALQGALSSPWSFSSPGEHPQLSQPGSRGAPGAALGPSCASCHSPAATGTSLIPDERLFLGLPGFFGNWEWLLLPENIPGVPVQSLEFLQQALGTPWLSTAHAAGKPGGSSWNFLCSPTESCRRGAVSAPRASGVCAKGTVTASSGQAVPPGTNITVSCRLAAPPGASWCRAAIFLNSSEQIRGQGGSASSTFLLSSHGKHTFTCKTICGDRAKLVCGIDIRAGSPPDEPRNVSCIQFGTRGRPTCTWHKGRLTYLDTAYGIELSNGTDTFCFPEETPSPVFGSGTLSKLDFNSNYTVVVSASNQLGNASSQPLTFMLVDIGKAPLLTSQSAPDLGENLKIFRTSWKNIKPLGKIIQPKPIILFST</sequence>
<organism evidence="2 3">
    <name type="scientific">Cyanistes caeruleus</name>
    <name type="common">Eurasian blue tit</name>
    <name type="synonym">Parus caeruleus</name>
    <dbReference type="NCBI Taxonomy" id="156563"/>
    <lineage>
        <taxon>Eukaryota</taxon>
        <taxon>Metazoa</taxon>
        <taxon>Chordata</taxon>
        <taxon>Craniata</taxon>
        <taxon>Vertebrata</taxon>
        <taxon>Euteleostomi</taxon>
        <taxon>Archelosauria</taxon>
        <taxon>Archosauria</taxon>
        <taxon>Dinosauria</taxon>
        <taxon>Saurischia</taxon>
        <taxon>Theropoda</taxon>
        <taxon>Coelurosauria</taxon>
        <taxon>Aves</taxon>
        <taxon>Neognathae</taxon>
        <taxon>Neoaves</taxon>
        <taxon>Telluraves</taxon>
        <taxon>Australaves</taxon>
        <taxon>Passeriformes</taxon>
        <taxon>Paridae</taxon>
        <taxon>Cyanistes</taxon>
    </lineage>
</organism>
<keyword evidence="3" id="KW-1185">Reference proteome</keyword>
<dbReference type="Ensembl" id="ENSCCET00000012208.1">
    <property type="protein sequence ID" value="ENSCCEP00000007622.1"/>
    <property type="gene ID" value="ENSCCEG00000007985.1"/>
</dbReference>
<accession>A0A8C0UHX2</accession>
<dbReference type="Proteomes" id="UP000694410">
    <property type="component" value="Unplaced"/>
</dbReference>